<name>A0AA39YTB5_9PEZI</name>
<organism evidence="3 4">
    <name type="scientific">Cercophora samala</name>
    <dbReference type="NCBI Taxonomy" id="330535"/>
    <lineage>
        <taxon>Eukaryota</taxon>
        <taxon>Fungi</taxon>
        <taxon>Dikarya</taxon>
        <taxon>Ascomycota</taxon>
        <taxon>Pezizomycotina</taxon>
        <taxon>Sordariomycetes</taxon>
        <taxon>Sordariomycetidae</taxon>
        <taxon>Sordariales</taxon>
        <taxon>Lasiosphaeriaceae</taxon>
        <taxon>Cercophora</taxon>
    </lineage>
</organism>
<feature type="region of interest" description="Disordered" evidence="2">
    <location>
        <begin position="1"/>
        <end position="52"/>
    </location>
</feature>
<dbReference type="AlphaFoldDB" id="A0AA39YTB5"/>
<dbReference type="InterPro" id="IPR004000">
    <property type="entry name" value="Actin"/>
</dbReference>
<evidence type="ECO:0000313" key="3">
    <source>
        <dbReference type="EMBL" id="KAK0658291.1"/>
    </source>
</evidence>
<reference evidence="3" key="1">
    <citation type="submission" date="2023-06" db="EMBL/GenBank/DDBJ databases">
        <title>Genome-scale phylogeny and comparative genomics of the fungal order Sordariales.</title>
        <authorList>
            <consortium name="Lawrence Berkeley National Laboratory"/>
            <person name="Hensen N."/>
            <person name="Bonometti L."/>
            <person name="Westerberg I."/>
            <person name="Brannstrom I.O."/>
            <person name="Guillou S."/>
            <person name="Cros-Aarteil S."/>
            <person name="Calhoun S."/>
            <person name="Haridas S."/>
            <person name="Kuo A."/>
            <person name="Mondo S."/>
            <person name="Pangilinan J."/>
            <person name="Riley R."/>
            <person name="Labutti K."/>
            <person name="Andreopoulos B."/>
            <person name="Lipzen A."/>
            <person name="Chen C."/>
            <person name="Yanf M."/>
            <person name="Daum C."/>
            <person name="Ng V."/>
            <person name="Clum A."/>
            <person name="Steindorff A."/>
            <person name="Ohm R."/>
            <person name="Martin F."/>
            <person name="Silar P."/>
            <person name="Natvig D."/>
            <person name="Lalanne C."/>
            <person name="Gautier V."/>
            <person name="Ament-Velasquez S.L."/>
            <person name="Kruys A."/>
            <person name="Hutchinson M.I."/>
            <person name="Powell A.J."/>
            <person name="Barry K."/>
            <person name="Miller A.N."/>
            <person name="Grigoriev I.V."/>
            <person name="Debuchy R."/>
            <person name="Gladieux P."/>
            <person name="Thoren M.H."/>
            <person name="Johannesson H."/>
        </authorList>
    </citation>
    <scope>NUCLEOTIDE SEQUENCE</scope>
    <source>
        <strain evidence="3">CBS 307.81</strain>
    </source>
</reference>
<feature type="compositionally biased region" description="Low complexity" evidence="2">
    <location>
        <begin position="25"/>
        <end position="51"/>
    </location>
</feature>
<protein>
    <recommendedName>
        <fullName evidence="5">Actin-related protein 10</fullName>
    </recommendedName>
</protein>
<evidence type="ECO:0000256" key="2">
    <source>
        <dbReference type="SAM" id="MobiDB-lite"/>
    </source>
</evidence>
<evidence type="ECO:0000256" key="1">
    <source>
        <dbReference type="RuleBase" id="RU000487"/>
    </source>
</evidence>
<dbReference type="EMBL" id="JAULSY010000210">
    <property type="protein sequence ID" value="KAK0658291.1"/>
    <property type="molecule type" value="Genomic_DNA"/>
</dbReference>
<dbReference type="Pfam" id="PF00022">
    <property type="entry name" value="Actin"/>
    <property type="match status" value="1"/>
</dbReference>
<sequence length="588" mass="63821">MSGLGSGAGAGTTPLPHRSVSNIRSPHTSGNTNPSTPSSSSRPVPSSTFASPSSLRAEEDLLILELGSRKLQIGFAGDACPRGTVWFTPSQLRRVGDFRDWSSESKTNVDWKTRKVTGEKWWTRDHELWEYDVREVDLGLIGDKVEKALREALTKYMLIDSRPRRMACVLPSGLPLPMLSAVLDSLFTRFQPPTISLLSSPVALTVGAGVRSSLIVDLGWRETVVTSVYEFREVNTNRSVRGGRWLVEQTHKLLAKHLPENQKKKEGTTTQDTGDYYLSFEECNDIATRMVWCKAHLSSPKAPKSKAGLPTLHEQDESDPSEAESPIEPSKMVKIPLQSCRSPTTIELPWEALAEPSENTFFDSQYSESSFDDHELPLPLLVYRSLLQLPLDVRALCMSRIIFTGGCANVLGLRGRIFGEVSKLVEERGWDGVIGKGADQMRANPKLKGKKGSRAAVGGPTGVASLSDAGGGQEQDGVWHDAANTAHDACPVEEQLARGQDKTPRVQGKMRAIESLGAWSGASLIAHLKAAPVSTIEREAWLQYGAAGASKPSEVDQKSAARQSLGAGGLMRGAAGNNSWTLGVWGVN</sequence>
<feature type="region of interest" description="Disordered" evidence="2">
    <location>
        <begin position="443"/>
        <end position="475"/>
    </location>
</feature>
<keyword evidence="4" id="KW-1185">Reference proteome</keyword>
<accession>A0AA39YTB5</accession>
<dbReference type="PANTHER" id="PTHR11937">
    <property type="entry name" value="ACTIN"/>
    <property type="match status" value="1"/>
</dbReference>
<evidence type="ECO:0000313" key="4">
    <source>
        <dbReference type="Proteomes" id="UP001174997"/>
    </source>
</evidence>
<proteinExistence type="inferred from homology"/>
<dbReference type="Proteomes" id="UP001174997">
    <property type="component" value="Unassembled WGS sequence"/>
</dbReference>
<dbReference type="SMART" id="SM00268">
    <property type="entry name" value="ACTIN"/>
    <property type="match status" value="1"/>
</dbReference>
<comment type="caution">
    <text evidence="3">The sequence shown here is derived from an EMBL/GenBank/DDBJ whole genome shotgun (WGS) entry which is preliminary data.</text>
</comment>
<comment type="similarity">
    <text evidence="1">Belongs to the actin family.</text>
</comment>
<evidence type="ECO:0008006" key="5">
    <source>
        <dbReference type="Google" id="ProtNLM"/>
    </source>
</evidence>
<feature type="region of interest" description="Disordered" evidence="2">
    <location>
        <begin position="300"/>
        <end position="332"/>
    </location>
</feature>
<dbReference type="InterPro" id="IPR043129">
    <property type="entry name" value="ATPase_NBD"/>
</dbReference>
<dbReference type="SUPFAM" id="SSF53067">
    <property type="entry name" value="Actin-like ATPase domain"/>
    <property type="match status" value="2"/>
</dbReference>
<dbReference type="Gene3D" id="3.30.420.40">
    <property type="match status" value="2"/>
</dbReference>
<gene>
    <name evidence="3" type="ORF">QBC41DRAFT_287729</name>
</gene>
<feature type="compositionally biased region" description="Gly residues" evidence="2">
    <location>
        <begin position="1"/>
        <end position="10"/>
    </location>
</feature>